<evidence type="ECO:0000313" key="3">
    <source>
        <dbReference type="Proteomes" id="UP001491310"/>
    </source>
</evidence>
<dbReference type="PRINTS" id="PR00081">
    <property type="entry name" value="GDHRDH"/>
</dbReference>
<dbReference type="SMART" id="SM00822">
    <property type="entry name" value="PKS_KR"/>
    <property type="match status" value="1"/>
</dbReference>
<keyword evidence="3" id="KW-1185">Reference proteome</keyword>
<dbReference type="Proteomes" id="UP001491310">
    <property type="component" value="Unassembled WGS sequence"/>
</dbReference>
<dbReference type="InterPro" id="IPR020904">
    <property type="entry name" value="Sc_DH/Rdtase_CS"/>
</dbReference>
<accession>A0ABR2YDL6</accession>
<gene>
    <name evidence="2" type="ORF">WJX75_002594</name>
</gene>
<sequence length="417" mass="45006">MIRIVHRGPLLSKLSFKGRRSYSVGKLADRRGAVEELTSAPKASGRRRRMRQSDVQASVAQASEAAKTHLTTAAGAFQQHWLPLTAAATGIYCLWRFIKFLRADADLKLLSSKHLPKDAFKHKVVWITGASQGLGEQLALSFAKRGARLILSARNEARLQQVGAACKEAYGTEVEVLPLDICAPFADLQSAAVRADDVFDGAGVDYLIHNAGASQHAAVEDTTTEVAEKMFQLNVLGPIALTRAALPFLLSREHCRIVVVSSMAAVVPAPGQAMYSATKLALHGYFATLQSELNDRGITVTIACPGPIATGSEGTPRNVFSAQALTAKHEERGGAKKRLSPPRVAELIARAAYNRADVAWIARHPVLLLGYLCQYWPTLGIWIMKKIGPMRAAQLKSGGSGYDLKSMLFGTGRVKAD</sequence>
<feature type="domain" description="Ketoreductase" evidence="1">
    <location>
        <begin position="123"/>
        <end position="311"/>
    </location>
</feature>
<dbReference type="Pfam" id="PF00106">
    <property type="entry name" value="adh_short"/>
    <property type="match status" value="1"/>
</dbReference>
<protein>
    <recommendedName>
        <fullName evidence="1">Ketoreductase domain-containing protein</fullName>
    </recommendedName>
</protein>
<dbReference type="PANTHER" id="PTHR45274">
    <property type="entry name" value="NAD(P)-BINDING ROSSMANN-FOLD SUPERFAMILY PROTEIN"/>
    <property type="match status" value="1"/>
</dbReference>
<dbReference type="InterPro" id="IPR036291">
    <property type="entry name" value="NAD(P)-bd_dom_sf"/>
</dbReference>
<dbReference type="PANTHER" id="PTHR45274:SF2">
    <property type="entry name" value="NAD(P)-BINDING ROSSMANN-FOLD SUPERFAMILY PROTEIN"/>
    <property type="match status" value="1"/>
</dbReference>
<proteinExistence type="predicted"/>
<dbReference type="Gene3D" id="3.40.50.720">
    <property type="entry name" value="NAD(P)-binding Rossmann-like Domain"/>
    <property type="match status" value="1"/>
</dbReference>
<organism evidence="2 3">
    <name type="scientific">Coccomyxa subellipsoidea</name>
    <dbReference type="NCBI Taxonomy" id="248742"/>
    <lineage>
        <taxon>Eukaryota</taxon>
        <taxon>Viridiplantae</taxon>
        <taxon>Chlorophyta</taxon>
        <taxon>core chlorophytes</taxon>
        <taxon>Trebouxiophyceae</taxon>
        <taxon>Trebouxiophyceae incertae sedis</taxon>
        <taxon>Coccomyxaceae</taxon>
        <taxon>Coccomyxa</taxon>
    </lineage>
</organism>
<comment type="caution">
    <text evidence="2">The sequence shown here is derived from an EMBL/GenBank/DDBJ whole genome shotgun (WGS) entry which is preliminary data.</text>
</comment>
<dbReference type="SUPFAM" id="SSF51735">
    <property type="entry name" value="NAD(P)-binding Rossmann-fold domains"/>
    <property type="match status" value="1"/>
</dbReference>
<dbReference type="PROSITE" id="PS00061">
    <property type="entry name" value="ADH_SHORT"/>
    <property type="match status" value="1"/>
</dbReference>
<name>A0ABR2YDL6_9CHLO</name>
<dbReference type="InterPro" id="IPR057326">
    <property type="entry name" value="KR_dom"/>
</dbReference>
<evidence type="ECO:0000313" key="2">
    <source>
        <dbReference type="EMBL" id="KAK9903312.1"/>
    </source>
</evidence>
<dbReference type="EMBL" id="JALJOT010000014">
    <property type="protein sequence ID" value="KAK9903312.1"/>
    <property type="molecule type" value="Genomic_DNA"/>
</dbReference>
<evidence type="ECO:0000259" key="1">
    <source>
        <dbReference type="SMART" id="SM00822"/>
    </source>
</evidence>
<dbReference type="InterPro" id="IPR002347">
    <property type="entry name" value="SDR_fam"/>
</dbReference>
<reference evidence="2 3" key="1">
    <citation type="journal article" date="2024" name="Nat. Commun.">
        <title>Phylogenomics reveals the evolutionary origins of lichenization in chlorophyte algae.</title>
        <authorList>
            <person name="Puginier C."/>
            <person name="Libourel C."/>
            <person name="Otte J."/>
            <person name="Skaloud P."/>
            <person name="Haon M."/>
            <person name="Grisel S."/>
            <person name="Petersen M."/>
            <person name="Berrin J.G."/>
            <person name="Delaux P.M."/>
            <person name="Dal Grande F."/>
            <person name="Keller J."/>
        </authorList>
    </citation>
    <scope>NUCLEOTIDE SEQUENCE [LARGE SCALE GENOMIC DNA]</scope>
    <source>
        <strain evidence="2 3">SAG 216-7</strain>
    </source>
</reference>